<feature type="region of interest" description="Disordered" evidence="1">
    <location>
        <begin position="38"/>
        <end position="63"/>
    </location>
</feature>
<gene>
    <name evidence="2" type="ORF">GLX28_11685</name>
</gene>
<protein>
    <submittedName>
        <fullName evidence="2">Uncharacterized protein</fullName>
    </submittedName>
</protein>
<proteinExistence type="predicted"/>
<evidence type="ECO:0000313" key="2">
    <source>
        <dbReference type="EMBL" id="MXV20296.1"/>
    </source>
</evidence>
<organism evidence="2 3">
    <name type="scientific">Deinococcus xianganensis</name>
    <dbReference type="NCBI Taxonomy" id="1507289"/>
    <lineage>
        <taxon>Bacteria</taxon>
        <taxon>Thermotogati</taxon>
        <taxon>Deinococcota</taxon>
        <taxon>Deinococci</taxon>
        <taxon>Deinococcales</taxon>
        <taxon>Deinococcaceae</taxon>
        <taxon>Deinococcus</taxon>
    </lineage>
</organism>
<accession>A0A6I4YK12</accession>
<dbReference type="RefSeq" id="WP_160979681.1">
    <property type="nucleotide sequence ID" value="NZ_WVHK01000040.1"/>
</dbReference>
<name>A0A6I4YK12_9DEIO</name>
<dbReference type="Proteomes" id="UP000430519">
    <property type="component" value="Unassembled WGS sequence"/>
</dbReference>
<comment type="caution">
    <text evidence="2">The sequence shown here is derived from an EMBL/GenBank/DDBJ whole genome shotgun (WGS) entry which is preliminary data.</text>
</comment>
<dbReference type="AlphaFoldDB" id="A0A6I4YK12"/>
<keyword evidence="3" id="KW-1185">Reference proteome</keyword>
<dbReference type="EMBL" id="WVHK01000040">
    <property type="protein sequence ID" value="MXV20296.1"/>
    <property type="molecule type" value="Genomic_DNA"/>
</dbReference>
<sequence length="63" mass="6627">MNDQRGLVLLRVAGGLIVRLSGTPGRVLAVRVDHPAPSTVAPGDQVTLEGTGGQRRVKDVRRG</sequence>
<evidence type="ECO:0000256" key="1">
    <source>
        <dbReference type="SAM" id="MobiDB-lite"/>
    </source>
</evidence>
<reference evidence="2 3" key="1">
    <citation type="submission" date="2019-11" db="EMBL/GenBank/DDBJ databases">
        <title>Genome sequence of Deinococcus xianganensis Y35, AI-2 producing algicidal bacterium, isolated from lake water.</title>
        <authorList>
            <person name="Li Y."/>
        </authorList>
    </citation>
    <scope>NUCLEOTIDE SEQUENCE [LARGE SCALE GENOMIC DNA]</scope>
    <source>
        <strain evidence="2 3">Y35</strain>
    </source>
</reference>
<evidence type="ECO:0000313" key="3">
    <source>
        <dbReference type="Proteomes" id="UP000430519"/>
    </source>
</evidence>